<dbReference type="PANTHER" id="PTHR43861">
    <property type="entry name" value="TRANS-ACONITATE 2-METHYLTRANSFERASE-RELATED"/>
    <property type="match status" value="1"/>
</dbReference>
<dbReference type="GO" id="GO:0008168">
    <property type="term" value="F:methyltransferase activity"/>
    <property type="evidence" value="ECO:0007669"/>
    <property type="project" value="UniProtKB-KW"/>
</dbReference>
<proteinExistence type="predicted"/>
<comment type="caution">
    <text evidence="2">The sequence shown here is derived from an EMBL/GenBank/DDBJ whole genome shotgun (WGS) entry which is preliminary data.</text>
</comment>
<dbReference type="Proteomes" id="UP000324479">
    <property type="component" value="Unassembled WGS sequence"/>
</dbReference>
<dbReference type="AlphaFoldDB" id="A0A5M6CZ71"/>
<evidence type="ECO:0000313" key="2">
    <source>
        <dbReference type="EMBL" id="KAA5540511.1"/>
    </source>
</evidence>
<dbReference type="InterPro" id="IPR025714">
    <property type="entry name" value="Methyltranfer_dom"/>
</dbReference>
<dbReference type="InterPro" id="IPR029063">
    <property type="entry name" value="SAM-dependent_MTases_sf"/>
</dbReference>
<dbReference type="Pfam" id="PF13847">
    <property type="entry name" value="Methyltransf_31"/>
    <property type="match status" value="1"/>
</dbReference>
<dbReference type="GO" id="GO:0032259">
    <property type="term" value="P:methylation"/>
    <property type="evidence" value="ECO:0007669"/>
    <property type="project" value="UniProtKB-KW"/>
</dbReference>
<feature type="domain" description="Methyltransferase" evidence="1">
    <location>
        <begin position="49"/>
        <end position="168"/>
    </location>
</feature>
<dbReference type="EMBL" id="VWOX01000013">
    <property type="protein sequence ID" value="KAA5540511.1"/>
    <property type="molecule type" value="Genomic_DNA"/>
</dbReference>
<evidence type="ECO:0000259" key="1">
    <source>
        <dbReference type="Pfam" id="PF13847"/>
    </source>
</evidence>
<keyword evidence="2" id="KW-0489">Methyltransferase</keyword>
<evidence type="ECO:0000313" key="3">
    <source>
        <dbReference type="Proteomes" id="UP000324479"/>
    </source>
</evidence>
<keyword evidence="3" id="KW-1185">Reference proteome</keyword>
<protein>
    <submittedName>
        <fullName evidence="2">Class I SAM-dependent methyltransferase</fullName>
    </submittedName>
</protein>
<dbReference type="CDD" id="cd02440">
    <property type="entry name" value="AdoMet_MTases"/>
    <property type="match status" value="1"/>
</dbReference>
<sequence length="225" mass="24949">MTEGNVSLPRTLETEVMDSEQEVQEYMEMDHLEVNTAFVDDLVRGGKVGPRVLDLGCGTAQIPILLCQRLSDVEVMGVDMSIEMLEAAKIEIELGGATGRIQLEHADCKQLTEFQSGSADSVISNTLLHHLAEPVDALRQAVRLMNDQGRLFIRDLVRPETAEDVERLVNLHAGQESEYAQQLLRQSLHAALTLQEMRQAAQSVGIPADAVAMTSDRHCTIDWMR</sequence>
<organism evidence="2 3">
    <name type="scientific">Roseiconus nitratireducens</name>
    <dbReference type="NCBI Taxonomy" id="2605748"/>
    <lineage>
        <taxon>Bacteria</taxon>
        <taxon>Pseudomonadati</taxon>
        <taxon>Planctomycetota</taxon>
        <taxon>Planctomycetia</taxon>
        <taxon>Pirellulales</taxon>
        <taxon>Pirellulaceae</taxon>
        <taxon>Roseiconus</taxon>
    </lineage>
</organism>
<reference evidence="2 3" key="1">
    <citation type="submission" date="2019-08" db="EMBL/GenBank/DDBJ databases">
        <authorList>
            <person name="Dhanesh K."/>
            <person name="Kumar G."/>
            <person name="Sasikala C."/>
            <person name="Venkata Ramana C."/>
        </authorList>
    </citation>
    <scope>NUCLEOTIDE SEQUENCE [LARGE SCALE GENOMIC DNA]</scope>
    <source>
        <strain evidence="2 3">JC645</strain>
    </source>
</reference>
<dbReference type="SUPFAM" id="SSF53335">
    <property type="entry name" value="S-adenosyl-L-methionine-dependent methyltransferases"/>
    <property type="match status" value="1"/>
</dbReference>
<dbReference type="Gene3D" id="3.40.50.150">
    <property type="entry name" value="Vaccinia Virus protein VP39"/>
    <property type="match status" value="1"/>
</dbReference>
<dbReference type="PANTHER" id="PTHR43861:SF1">
    <property type="entry name" value="TRANS-ACONITATE 2-METHYLTRANSFERASE"/>
    <property type="match status" value="1"/>
</dbReference>
<name>A0A5M6CZ71_9BACT</name>
<accession>A0A5M6CZ71</accession>
<gene>
    <name evidence="2" type="ORF">FYK55_21130</name>
</gene>
<dbReference type="RefSeq" id="WP_150078548.1">
    <property type="nucleotide sequence ID" value="NZ_VWOX01000013.1"/>
</dbReference>
<keyword evidence="2" id="KW-0808">Transferase</keyword>